<proteinExistence type="inferred from homology"/>
<sequence length="444" mass="46654">MIRFSGRFRSALIIGGQGIRARKTRTLLSMVSLFLGVMAVVVVQVGAETAKNARLADLELHMGKDGTRQSYLPGNADTIQISQDTLKGRKDAVAVSATQAIIGEPGVSPVNPGGGPFDQPGGGQYVGPGGGDMYCDSRGHCQPIGPADDAPAVPVPGKAIELSLYALTGDIRQFRPFRPVSGQWLDFASDPSLSPRIVINREAAKGFTRHQVPAEMRVEGATADPTPRIIGVIDDGNPQPTAYLRADELQNWMPRASNNGDYGVGLQVMLAPTAGDLEQLLRIRLTASGIPAEQIYFETIQARKDIAKELALLRWIFLGMAGLVLLIGVAGILNVGLATVGERVEEFALRRAVGTSRSLLAGIVLAETLLTGLLTAAAAIGLSALALTAISALFGDREPLLQDLVFPWQAGVAGVIAGLIAGLLGGLIPAIRAARIPIATVMRA</sequence>
<evidence type="ECO:0000256" key="7">
    <source>
        <dbReference type="SAM" id="Phobius"/>
    </source>
</evidence>
<keyword evidence="2" id="KW-1003">Cell membrane</keyword>
<evidence type="ECO:0000313" key="10">
    <source>
        <dbReference type="Proteomes" id="UP000199696"/>
    </source>
</evidence>
<dbReference type="Pfam" id="PF02687">
    <property type="entry name" value="FtsX"/>
    <property type="match status" value="1"/>
</dbReference>
<evidence type="ECO:0000256" key="5">
    <source>
        <dbReference type="ARBA" id="ARBA00023136"/>
    </source>
</evidence>
<comment type="subcellular location">
    <subcellularLocation>
        <location evidence="1">Cell membrane</location>
        <topology evidence="1">Multi-pass membrane protein</topology>
    </subcellularLocation>
</comment>
<organism evidence="9 10">
    <name type="scientific">Micromonospora eburnea</name>
    <dbReference type="NCBI Taxonomy" id="227316"/>
    <lineage>
        <taxon>Bacteria</taxon>
        <taxon>Bacillati</taxon>
        <taxon>Actinomycetota</taxon>
        <taxon>Actinomycetes</taxon>
        <taxon>Micromonosporales</taxon>
        <taxon>Micromonosporaceae</taxon>
        <taxon>Micromonospora</taxon>
    </lineage>
</organism>
<accession>A0A1C6TQQ7</accession>
<evidence type="ECO:0000256" key="1">
    <source>
        <dbReference type="ARBA" id="ARBA00004651"/>
    </source>
</evidence>
<feature type="domain" description="ABC3 transporter permease C-terminal" evidence="8">
    <location>
        <begin position="320"/>
        <end position="438"/>
    </location>
</feature>
<dbReference type="Proteomes" id="UP000199696">
    <property type="component" value="Unassembled WGS sequence"/>
</dbReference>
<protein>
    <submittedName>
        <fullName evidence="9">Putative ABC transport system permease protein</fullName>
    </submittedName>
</protein>
<keyword evidence="10" id="KW-1185">Reference proteome</keyword>
<name>A0A1C6TQQ7_9ACTN</name>
<feature type="transmembrane region" description="Helical" evidence="7">
    <location>
        <begin position="27"/>
        <end position="47"/>
    </location>
</feature>
<dbReference type="InterPro" id="IPR003838">
    <property type="entry name" value="ABC3_permease_C"/>
</dbReference>
<evidence type="ECO:0000256" key="2">
    <source>
        <dbReference type="ARBA" id="ARBA00022475"/>
    </source>
</evidence>
<dbReference type="GO" id="GO:0005886">
    <property type="term" value="C:plasma membrane"/>
    <property type="evidence" value="ECO:0007669"/>
    <property type="project" value="UniProtKB-SubCell"/>
</dbReference>
<evidence type="ECO:0000313" key="9">
    <source>
        <dbReference type="EMBL" id="SCL44154.1"/>
    </source>
</evidence>
<comment type="similarity">
    <text evidence="6">Belongs to the ABC-4 integral membrane protein family.</text>
</comment>
<dbReference type="PANTHER" id="PTHR30572:SF4">
    <property type="entry name" value="ABC TRANSPORTER PERMEASE YTRF"/>
    <property type="match status" value="1"/>
</dbReference>
<keyword evidence="3 7" id="KW-0812">Transmembrane</keyword>
<reference evidence="10" key="1">
    <citation type="submission" date="2016-06" db="EMBL/GenBank/DDBJ databases">
        <authorList>
            <person name="Varghese N."/>
            <person name="Submissions Spin"/>
        </authorList>
    </citation>
    <scope>NUCLEOTIDE SEQUENCE [LARGE SCALE GENOMIC DNA]</scope>
    <source>
        <strain evidence="10">DSM 44814</strain>
    </source>
</reference>
<dbReference type="AlphaFoldDB" id="A0A1C6TQQ7"/>
<evidence type="ECO:0000259" key="8">
    <source>
        <dbReference type="Pfam" id="PF02687"/>
    </source>
</evidence>
<keyword evidence="4 7" id="KW-1133">Transmembrane helix</keyword>
<dbReference type="InterPro" id="IPR050250">
    <property type="entry name" value="Macrolide_Exporter_MacB"/>
</dbReference>
<evidence type="ECO:0000256" key="3">
    <source>
        <dbReference type="ARBA" id="ARBA00022692"/>
    </source>
</evidence>
<feature type="transmembrane region" description="Helical" evidence="7">
    <location>
        <begin position="410"/>
        <end position="434"/>
    </location>
</feature>
<gene>
    <name evidence="9" type="ORF">GA0070604_0229</name>
</gene>
<feature type="transmembrane region" description="Helical" evidence="7">
    <location>
        <begin position="359"/>
        <end position="390"/>
    </location>
</feature>
<evidence type="ECO:0000256" key="6">
    <source>
        <dbReference type="ARBA" id="ARBA00038076"/>
    </source>
</evidence>
<dbReference type="EMBL" id="FMHY01000002">
    <property type="protein sequence ID" value="SCL44154.1"/>
    <property type="molecule type" value="Genomic_DNA"/>
</dbReference>
<dbReference type="OrthoDB" id="3687249at2"/>
<dbReference type="RefSeq" id="WP_091112673.1">
    <property type="nucleotide sequence ID" value="NZ_FMHY01000002.1"/>
</dbReference>
<dbReference type="GO" id="GO:0022857">
    <property type="term" value="F:transmembrane transporter activity"/>
    <property type="evidence" value="ECO:0007669"/>
    <property type="project" value="TreeGrafter"/>
</dbReference>
<evidence type="ECO:0000256" key="4">
    <source>
        <dbReference type="ARBA" id="ARBA00022989"/>
    </source>
</evidence>
<dbReference type="STRING" id="227316.GA0070604_0229"/>
<feature type="transmembrane region" description="Helical" evidence="7">
    <location>
        <begin position="312"/>
        <end position="338"/>
    </location>
</feature>
<dbReference type="PANTHER" id="PTHR30572">
    <property type="entry name" value="MEMBRANE COMPONENT OF TRANSPORTER-RELATED"/>
    <property type="match status" value="1"/>
</dbReference>
<keyword evidence="5 7" id="KW-0472">Membrane</keyword>